<keyword evidence="2" id="KW-1185">Reference proteome</keyword>
<reference evidence="3" key="1">
    <citation type="submission" date="2022-11" db="UniProtKB">
        <authorList>
            <consortium name="WormBaseParasite"/>
        </authorList>
    </citation>
    <scope>IDENTIFICATION</scope>
</reference>
<proteinExistence type="predicted"/>
<feature type="compositionally biased region" description="Polar residues" evidence="1">
    <location>
        <begin position="276"/>
        <end position="289"/>
    </location>
</feature>
<accession>A0A915JMT4</accession>
<feature type="region of interest" description="Disordered" evidence="1">
    <location>
        <begin position="272"/>
        <end position="318"/>
    </location>
</feature>
<dbReference type="Proteomes" id="UP000887565">
    <property type="component" value="Unplaced"/>
</dbReference>
<sequence length="353" mass="41124">MFDFYLYISRNESVKLYFPRKLDGNRAKTPSSSKTYVDKLRKWKHDMFDVQEQSPKSRNELFHEYGFDVQRNNDQNKQALPRYRGDDRRNGARYPKKFPTPVVSDNCQQQSNFRSSGFEQKQHYPENRPRSDIPFKKALNPRAERRDDDHSFRNINRVDATHRDEIKQVDHPMKKKDDFPIPKMEFRRRIVVNSEYVAVEQRPHQRYNIPPRFSKNARNFGSSKNTLPTPSNNNRTLALEEEEEDVAEIEEDLGENSESSIQFANDYEAAAAQEQIVRTSQTPPSSGQQHPKRYSAMRQQQYSNTPPPQTATTPPATSTVLPSMQQLHATAPPFMPQQQQPLAAYGQQQIFDG</sequence>
<dbReference type="AlphaFoldDB" id="A0A915JMT4"/>
<evidence type="ECO:0000313" key="3">
    <source>
        <dbReference type="WBParaSite" id="nRc.2.0.1.t27407-RA"/>
    </source>
</evidence>
<feature type="region of interest" description="Disordered" evidence="1">
    <location>
        <begin position="208"/>
        <end position="259"/>
    </location>
</feature>
<evidence type="ECO:0000313" key="2">
    <source>
        <dbReference type="Proteomes" id="UP000887565"/>
    </source>
</evidence>
<feature type="region of interest" description="Disordered" evidence="1">
    <location>
        <begin position="330"/>
        <end position="353"/>
    </location>
</feature>
<feature type="compositionally biased region" description="Polar residues" evidence="1">
    <location>
        <begin position="216"/>
        <end position="236"/>
    </location>
</feature>
<name>A0A915JMT4_ROMCU</name>
<evidence type="ECO:0000256" key="1">
    <source>
        <dbReference type="SAM" id="MobiDB-lite"/>
    </source>
</evidence>
<feature type="region of interest" description="Disordered" evidence="1">
    <location>
        <begin position="71"/>
        <end position="150"/>
    </location>
</feature>
<dbReference type="WBParaSite" id="nRc.2.0.1.t27407-RA">
    <property type="protein sequence ID" value="nRc.2.0.1.t27407-RA"/>
    <property type="gene ID" value="nRc.2.0.1.g27407"/>
</dbReference>
<feature type="compositionally biased region" description="Acidic residues" evidence="1">
    <location>
        <begin position="239"/>
        <end position="255"/>
    </location>
</feature>
<feature type="compositionally biased region" description="Low complexity" evidence="1">
    <location>
        <begin position="336"/>
        <end position="353"/>
    </location>
</feature>
<feature type="compositionally biased region" description="Basic and acidic residues" evidence="1">
    <location>
        <begin position="120"/>
        <end position="135"/>
    </location>
</feature>
<feature type="compositionally biased region" description="Polar residues" evidence="1">
    <location>
        <begin position="103"/>
        <end position="119"/>
    </location>
</feature>
<protein>
    <submittedName>
        <fullName evidence="3">Uncharacterized protein</fullName>
    </submittedName>
</protein>
<organism evidence="2 3">
    <name type="scientific">Romanomermis culicivorax</name>
    <name type="common">Nematode worm</name>
    <dbReference type="NCBI Taxonomy" id="13658"/>
    <lineage>
        <taxon>Eukaryota</taxon>
        <taxon>Metazoa</taxon>
        <taxon>Ecdysozoa</taxon>
        <taxon>Nematoda</taxon>
        <taxon>Enoplea</taxon>
        <taxon>Dorylaimia</taxon>
        <taxon>Mermithida</taxon>
        <taxon>Mermithoidea</taxon>
        <taxon>Mermithidae</taxon>
        <taxon>Romanomermis</taxon>
    </lineage>
</organism>